<evidence type="ECO:0000256" key="2">
    <source>
        <dbReference type="ARBA" id="ARBA00010136"/>
    </source>
</evidence>
<keyword evidence="3" id="KW-0645">Protease</keyword>
<reference evidence="11" key="1">
    <citation type="journal article" date="2015" name="Nat. Genet.">
        <title>The genome and transcriptome of the zoonotic hookworm Ancylostoma ceylanicum identify infection-specific gene families.</title>
        <authorList>
            <person name="Schwarz E.M."/>
            <person name="Hu Y."/>
            <person name="Antoshechkin I."/>
            <person name="Miller M.M."/>
            <person name="Sternberg P.W."/>
            <person name="Aroian R.V."/>
        </authorList>
    </citation>
    <scope>NUCLEOTIDE SEQUENCE</scope>
    <source>
        <strain evidence="11">HY135</strain>
    </source>
</reference>
<dbReference type="InterPro" id="IPR042097">
    <property type="entry name" value="Aminopeptidase_N-like_N_sf"/>
</dbReference>
<dbReference type="SUPFAM" id="SSF55486">
    <property type="entry name" value="Metalloproteases ('zincins'), catalytic domain"/>
    <property type="match status" value="1"/>
</dbReference>
<comment type="caution">
    <text evidence="10">The sequence shown here is derived from an EMBL/GenBank/DDBJ whole genome shotgun (WGS) entry which is preliminary data.</text>
</comment>
<proteinExistence type="inferred from homology"/>
<dbReference type="GO" id="GO:0008270">
    <property type="term" value="F:zinc ion binding"/>
    <property type="evidence" value="ECO:0007669"/>
    <property type="project" value="InterPro"/>
</dbReference>
<keyword evidence="6" id="KW-0862">Zinc</keyword>
<dbReference type="GO" id="GO:0005737">
    <property type="term" value="C:cytoplasm"/>
    <property type="evidence" value="ECO:0007669"/>
    <property type="project" value="TreeGrafter"/>
</dbReference>
<keyword evidence="5" id="KW-0378">Hydrolase</keyword>
<evidence type="ECO:0000256" key="4">
    <source>
        <dbReference type="ARBA" id="ARBA00022723"/>
    </source>
</evidence>
<feature type="domain" description="Peptidase M1 membrane alanine aminopeptidase" evidence="8">
    <location>
        <begin position="128"/>
        <end position="204"/>
    </location>
</feature>
<dbReference type="InterPro" id="IPR050344">
    <property type="entry name" value="Peptidase_M1_aminopeptidases"/>
</dbReference>
<dbReference type="GO" id="GO:0005615">
    <property type="term" value="C:extracellular space"/>
    <property type="evidence" value="ECO:0007669"/>
    <property type="project" value="TreeGrafter"/>
</dbReference>
<accession>A0A016VCT9</accession>
<dbReference type="STRING" id="53326.A0A016VCT9"/>
<name>A0A016VCT9_9BILA</name>
<evidence type="ECO:0000256" key="3">
    <source>
        <dbReference type="ARBA" id="ARBA00022670"/>
    </source>
</evidence>
<dbReference type="GO" id="GO:0043171">
    <property type="term" value="P:peptide catabolic process"/>
    <property type="evidence" value="ECO:0007669"/>
    <property type="project" value="TreeGrafter"/>
</dbReference>
<dbReference type="Pfam" id="PF01433">
    <property type="entry name" value="Peptidase_M1"/>
    <property type="match status" value="1"/>
</dbReference>
<dbReference type="Proteomes" id="UP000024635">
    <property type="component" value="Unassembled WGS sequence"/>
</dbReference>
<dbReference type="Pfam" id="PF17900">
    <property type="entry name" value="Peptidase_M1_N"/>
    <property type="match status" value="1"/>
</dbReference>
<dbReference type="OrthoDB" id="5786529at2759"/>
<organism evidence="10 11">
    <name type="scientific">Ancylostoma ceylanicum</name>
    <dbReference type="NCBI Taxonomy" id="53326"/>
    <lineage>
        <taxon>Eukaryota</taxon>
        <taxon>Metazoa</taxon>
        <taxon>Ecdysozoa</taxon>
        <taxon>Nematoda</taxon>
        <taxon>Chromadorea</taxon>
        <taxon>Rhabditida</taxon>
        <taxon>Rhabditina</taxon>
        <taxon>Rhabditomorpha</taxon>
        <taxon>Strongyloidea</taxon>
        <taxon>Ancylostomatidae</taxon>
        <taxon>Ancylostomatinae</taxon>
        <taxon>Ancylostoma</taxon>
    </lineage>
</organism>
<comment type="cofactor">
    <cofactor evidence="1">
        <name>Zn(2+)</name>
        <dbReference type="ChEBI" id="CHEBI:29105"/>
    </cofactor>
</comment>
<dbReference type="Gene3D" id="2.60.40.1730">
    <property type="entry name" value="tricorn interacting facor f3 domain"/>
    <property type="match status" value="1"/>
</dbReference>
<sequence>MASHPAASARQARKNLDTRKIAAVSQCQPLGARKIVPCFDEPHYKAIWNVTIIHPKGTTAIANALELNETTEPNGEWKVSRFHPTPLLSSYLLALFVSEFEYDEAYTKRGVRFRMWSSPNTKDGRPYGLKTAIIFMEKFEEYFGVQDIVMKQDLVAVSKHLGGMENWGLITLKDGIVLTNGLLPSPETIDTAAVTLIAHELAHQMRLSGARIHLRKISDDRSTRHEILNEKKARPSRSRKRVRLSCDCDATSPYSYS</sequence>
<evidence type="ECO:0000256" key="1">
    <source>
        <dbReference type="ARBA" id="ARBA00001947"/>
    </source>
</evidence>
<comment type="similarity">
    <text evidence="2">Belongs to the peptidase M1 family.</text>
</comment>
<gene>
    <name evidence="10" type="primary">Acey_s0012.g1914</name>
    <name evidence="10" type="ORF">Y032_0012g1914</name>
</gene>
<feature type="domain" description="Aminopeptidase N-like N-terminal" evidence="9">
    <location>
        <begin position="17"/>
        <end position="92"/>
    </location>
</feature>
<evidence type="ECO:0000256" key="5">
    <source>
        <dbReference type="ARBA" id="ARBA00022801"/>
    </source>
</evidence>
<dbReference type="PRINTS" id="PR00756">
    <property type="entry name" value="ALADIPTASE"/>
</dbReference>
<dbReference type="AlphaFoldDB" id="A0A016VCT9"/>
<dbReference type="InterPro" id="IPR045357">
    <property type="entry name" value="Aminopeptidase_N-like_N"/>
</dbReference>
<keyword evidence="7" id="KW-0482">Metalloprotease</keyword>
<dbReference type="GO" id="GO:0070006">
    <property type="term" value="F:metalloaminopeptidase activity"/>
    <property type="evidence" value="ECO:0007669"/>
    <property type="project" value="TreeGrafter"/>
</dbReference>
<evidence type="ECO:0000259" key="8">
    <source>
        <dbReference type="Pfam" id="PF01433"/>
    </source>
</evidence>
<dbReference type="GO" id="GO:0042277">
    <property type="term" value="F:peptide binding"/>
    <property type="evidence" value="ECO:0007669"/>
    <property type="project" value="TreeGrafter"/>
</dbReference>
<dbReference type="InterPro" id="IPR001930">
    <property type="entry name" value="Peptidase_M1"/>
</dbReference>
<evidence type="ECO:0000313" key="10">
    <source>
        <dbReference type="EMBL" id="EYC25474.1"/>
    </source>
</evidence>
<protein>
    <submittedName>
        <fullName evidence="10">Uncharacterized protein</fullName>
    </submittedName>
</protein>
<evidence type="ECO:0000256" key="6">
    <source>
        <dbReference type="ARBA" id="ARBA00022833"/>
    </source>
</evidence>
<dbReference type="Gene3D" id="1.10.390.10">
    <property type="entry name" value="Neutral Protease Domain 2"/>
    <property type="match status" value="1"/>
</dbReference>
<dbReference type="SUPFAM" id="SSF63737">
    <property type="entry name" value="Leukotriene A4 hydrolase N-terminal domain"/>
    <property type="match status" value="1"/>
</dbReference>
<keyword evidence="4" id="KW-0479">Metal-binding</keyword>
<dbReference type="PANTHER" id="PTHR11533">
    <property type="entry name" value="PROTEASE M1 ZINC METALLOPROTEASE"/>
    <property type="match status" value="1"/>
</dbReference>
<dbReference type="GO" id="GO:0016020">
    <property type="term" value="C:membrane"/>
    <property type="evidence" value="ECO:0007669"/>
    <property type="project" value="TreeGrafter"/>
</dbReference>
<keyword evidence="11" id="KW-1185">Reference proteome</keyword>
<dbReference type="PANTHER" id="PTHR11533:SF301">
    <property type="entry name" value="AMINOPEPTIDASE"/>
    <property type="match status" value="1"/>
</dbReference>
<dbReference type="GO" id="GO:0006508">
    <property type="term" value="P:proteolysis"/>
    <property type="evidence" value="ECO:0007669"/>
    <property type="project" value="UniProtKB-KW"/>
</dbReference>
<evidence type="ECO:0000313" key="11">
    <source>
        <dbReference type="Proteomes" id="UP000024635"/>
    </source>
</evidence>
<evidence type="ECO:0000256" key="7">
    <source>
        <dbReference type="ARBA" id="ARBA00023049"/>
    </source>
</evidence>
<dbReference type="InterPro" id="IPR027268">
    <property type="entry name" value="Peptidase_M4/M1_CTD_sf"/>
</dbReference>
<dbReference type="InterPro" id="IPR014782">
    <property type="entry name" value="Peptidase_M1_dom"/>
</dbReference>
<evidence type="ECO:0000259" key="9">
    <source>
        <dbReference type="Pfam" id="PF17900"/>
    </source>
</evidence>
<dbReference type="EMBL" id="JARK01001348">
    <property type="protein sequence ID" value="EYC25474.1"/>
    <property type="molecule type" value="Genomic_DNA"/>
</dbReference>